<proteinExistence type="predicted"/>
<gene>
    <name evidence="7" type="ORF">M9Y10_045402</name>
</gene>
<dbReference type="Proteomes" id="UP001470230">
    <property type="component" value="Unassembled WGS sequence"/>
</dbReference>
<feature type="compositionally biased region" description="Polar residues" evidence="5">
    <location>
        <begin position="1"/>
        <end position="10"/>
    </location>
</feature>
<evidence type="ECO:0000313" key="8">
    <source>
        <dbReference type="Proteomes" id="UP001470230"/>
    </source>
</evidence>
<evidence type="ECO:0000256" key="4">
    <source>
        <dbReference type="SAM" id="Coils"/>
    </source>
</evidence>
<dbReference type="EMBL" id="JAPFFF010000009">
    <property type="protein sequence ID" value="KAK8882761.1"/>
    <property type="molecule type" value="Genomic_DNA"/>
</dbReference>
<dbReference type="InterPro" id="IPR025712">
    <property type="entry name" value="Nup54_alpha-helical_dom"/>
</dbReference>
<accession>A0ABR2JV44</accession>
<dbReference type="PANTHER" id="PTHR13000">
    <property type="entry name" value="NUCLEOPORIN P54"/>
    <property type="match status" value="1"/>
</dbReference>
<protein>
    <submittedName>
        <fullName evidence="7">Nucleoporin nup57</fullName>
    </submittedName>
</protein>
<feature type="compositionally biased region" description="Low complexity" evidence="5">
    <location>
        <begin position="19"/>
        <end position="35"/>
    </location>
</feature>
<dbReference type="PANTHER" id="PTHR13000:SF0">
    <property type="entry name" value="NUCLEOPORIN P54"/>
    <property type="match status" value="1"/>
</dbReference>
<evidence type="ECO:0000256" key="2">
    <source>
        <dbReference type="ARBA" id="ARBA00022448"/>
    </source>
</evidence>
<keyword evidence="4" id="KW-0175">Coiled coil</keyword>
<keyword evidence="8" id="KW-1185">Reference proteome</keyword>
<comment type="caution">
    <text evidence="7">The sequence shown here is derived from an EMBL/GenBank/DDBJ whole genome shotgun (WGS) entry which is preliminary data.</text>
</comment>
<feature type="region of interest" description="Disordered" evidence="5">
    <location>
        <begin position="1"/>
        <end position="37"/>
    </location>
</feature>
<feature type="coiled-coil region" evidence="4">
    <location>
        <begin position="143"/>
        <end position="206"/>
    </location>
</feature>
<dbReference type="Pfam" id="PF13874">
    <property type="entry name" value="Nup54"/>
    <property type="match status" value="1"/>
</dbReference>
<evidence type="ECO:0000256" key="1">
    <source>
        <dbReference type="ARBA" id="ARBA00004123"/>
    </source>
</evidence>
<keyword evidence="2" id="KW-0813">Transport</keyword>
<sequence length="319" mass="35705">MTALQRSPGVNFTEIGANSGAKSSSSTSTSKTTSGFGSGFGGFSFGQTKASDKPVDPLIQRLNQIRDSIKPPTGSTGFSFGQTTNNSQADEYKFSSIVLNIAGQSAPAKPASFTQENWDKEISKAKQYPMVNESLAPSVISGFKSLEERFDKQNEIVEKMKKKLISMKLDIERIRQRYDDEFIDLIQDISKNNREISEKLMEFLQKKEKSHDLAFSPQESELFDKLQKLESEIDKPNKFKSALNALNLKAMMIRESTPVYPDIKITNKTEEAEAIIKSNHDAITSLVNVISQTQKTTTILEKAYQDKIQTYINSFNSYT</sequence>
<feature type="domain" description="Nucleoporin Nup54 alpha-helical" evidence="6">
    <location>
        <begin position="109"/>
        <end position="246"/>
    </location>
</feature>
<dbReference type="InterPro" id="IPR024864">
    <property type="entry name" value="Nup54/Nup57/Nup44"/>
</dbReference>
<keyword evidence="3" id="KW-0539">Nucleus</keyword>
<evidence type="ECO:0000256" key="3">
    <source>
        <dbReference type="ARBA" id="ARBA00023242"/>
    </source>
</evidence>
<comment type="subcellular location">
    <subcellularLocation>
        <location evidence="1">Nucleus</location>
    </subcellularLocation>
</comment>
<reference evidence="7 8" key="1">
    <citation type="submission" date="2024-04" db="EMBL/GenBank/DDBJ databases">
        <title>Tritrichomonas musculus Genome.</title>
        <authorList>
            <person name="Alves-Ferreira E."/>
            <person name="Grigg M."/>
            <person name="Lorenzi H."/>
            <person name="Galac M."/>
        </authorList>
    </citation>
    <scope>NUCLEOTIDE SEQUENCE [LARGE SCALE GENOMIC DNA]</scope>
    <source>
        <strain evidence="7 8">EAF2021</strain>
    </source>
</reference>
<evidence type="ECO:0000256" key="5">
    <source>
        <dbReference type="SAM" id="MobiDB-lite"/>
    </source>
</evidence>
<evidence type="ECO:0000259" key="6">
    <source>
        <dbReference type="Pfam" id="PF13874"/>
    </source>
</evidence>
<name>A0ABR2JV44_9EUKA</name>
<organism evidence="7 8">
    <name type="scientific">Tritrichomonas musculus</name>
    <dbReference type="NCBI Taxonomy" id="1915356"/>
    <lineage>
        <taxon>Eukaryota</taxon>
        <taxon>Metamonada</taxon>
        <taxon>Parabasalia</taxon>
        <taxon>Tritrichomonadida</taxon>
        <taxon>Tritrichomonadidae</taxon>
        <taxon>Tritrichomonas</taxon>
    </lineage>
</organism>
<evidence type="ECO:0000313" key="7">
    <source>
        <dbReference type="EMBL" id="KAK8882761.1"/>
    </source>
</evidence>